<dbReference type="OrthoDB" id="5273684at2759"/>
<dbReference type="OMA" id="TIWHARN"/>
<accession>A0A0N5D066</accession>
<keyword evidence="16" id="KW-1185">Reference proteome</keyword>
<evidence type="ECO:0000256" key="6">
    <source>
        <dbReference type="ARBA" id="ARBA00023180"/>
    </source>
</evidence>
<dbReference type="WBParaSite" id="TCLT_0000617601-mRNA-1">
    <property type="protein sequence ID" value="TCLT_0000617601-mRNA-1"/>
    <property type="gene ID" value="TCLT_0000617601"/>
</dbReference>
<dbReference type="InterPro" id="IPR029130">
    <property type="entry name" value="Acid_ceramidase_N"/>
</dbReference>
<dbReference type="InterPro" id="IPR016699">
    <property type="entry name" value="Acid_ceramidase-like"/>
</dbReference>
<feature type="domain" description="Acid ceramidase N-terminal" evidence="14">
    <location>
        <begin position="22"/>
        <end position="75"/>
    </location>
</feature>
<keyword evidence="6" id="KW-0325">Glycoprotein</keyword>
<dbReference type="Gene3D" id="3.60.60.10">
    <property type="entry name" value="Penicillin V Acylase, Chain A"/>
    <property type="match status" value="1"/>
</dbReference>
<evidence type="ECO:0000313" key="17">
    <source>
        <dbReference type="WBParaSite" id="TCLT_0000617601-mRNA-1"/>
    </source>
</evidence>
<dbReference type="Pfam" id="PF15508">
    <property type="entry name" value="NAAA-beta"/>
    <property type="match status" value="1"/>
</dbReference>
<protein>
    <recommendedName>
        <fullName evidence="9">N-acylethanolamine-hydrolyzing acid amidase</fullName>
        <ecNumber evidence="8">3.5.1.60</ecNumber>
    </recommendedName>
</protein>
<name>A0A0N5D066_THECL</name>
<evidence type="ECO:0000256" key="9">
    <source>
        <dbReference type="ARBA" id="ARBA00040404"/>
    </source>
</evidence>
<dbReference type="Pfam" id="PF02275">
    <property type="entry name" value="CBAH"/>
    <property type="match status" value="1"/>
</dbReference>
<evidence type="ECO:0000256" key="11">
    <source>
        <dbReference type="PIRSR" id="PIRSR017632-1"/>
    </source>
</evidence>
<dbReference type="STRING" id="103827.A0A0N5D066"/>
<organism evidence="17">
    <name type="scientific">Thelazia callipaeda</name>
    <name type="common">Oriental eyeworm</name>
    <name type="synonym">Parasitic nematode</name>
    <dbReference type="NCBI Taxonomy" id="103827"/>
    <lineage>
        <taxon>Eukaryota</taxon>
        <taxon>Metazoa</taxon>
        <taxon>Ecdysozoa</taxon>
        <taxon>Nematoda</taxon>
        <taxon>Chromadorea</taxon>
        <taxon>Rhabditida</taxon>
        <taxon>Spirurina</taxon>
        <taxon>Spiruromorpha</taxon>
        <taxon>Thelazioidea</taxon>
        <taxon>Thelaziidae</taxon>
        <taxon>Thelazia</taxon>
    </lineage>
</organism>
<evidence type="ECO:0000313" key="16">
    <source>
        <dbReference type="Proteomes" id="UP000276776"/>
    </source>
</evidence>
<dbReference type="GO" id="GO:0047412">
    <property type="term" value="F:N-(long-chain-acyl)ethanolamine deacylase activity"/>
    <property type="evidence" value="ECO:0007669"/>
    <property type="project" value="UniProtKB-EC"/>
</dbReference>
<reference evidence="15 16" key="2">
    <citation type="submission" date="2018-11" db="EMBL/GenBank/DDBJ databases">
        <authorList>
            <consortium name="Pathogen Informatics"/>
        </authorList>
    </citation>
    <scope>NUCLEOTIDE SEQUENCE [LARGE SCALE GENOMIC DNA]</scope>
</reference>
<dbReference type="InterPro" id="IPR029132">
    <property type="entry name" value="CBAH/NAAA_C"/>
</dbReference>
<evidence type="ECO:0000256" key="7">
    <source>
        <dbReference type="ARBA" id="ARBA00038527"/>
    </source>
</evidence>
<keyword evidence="3 12" id="KW-0732">Signal</keyword>
<comment type="subunit">
    <text evidence="7">Heterodimer of an alpha and a beta subunit, produced by autocatalytic cleavage.</text>
</comment>
<feature type="active site" description="Nucleophile" evidence="11">
    <location>
        <position position="124"/>
    </location>
</feature>
<dbReference type="GO" id="GO:0005764">
    <property type="term" value="C:lysosome"/>
    <property type="evidence" value="ECO:0007669"/>
    <property type="project" value="UniProtKB-UniRule"/>
</dbReference>
<feature type="chain" id="PRO_5043126500" description="N-acylethanolamine-hydrolyzing acid amidase" evidence="12">
    <location>
        <begin position="19"/>
        <end position="330"/>
    </location>
</feature>
<gene>
    <name evidence="15" type="ORF">TCLT_LOCUS6165</name>
</gene>
<evidence type="ECO:0000259" key="13">
    <source>
        <dbReference type="Pfam" id="PF02275"/>
    </source>
</evidence>
<evidence type="ECO:0000256" key="1">
    <source>
        <dbReference type="ARBA" id="ARBA00004872"/>
    </source>
</evidence>
<dbReference type="GO" id="GO:0017064">
    <property type="term" value="F:fatty acid amide hydrolase activity"/>
    <property type="evidence" value="ECO:0007669"/>
    <property type="project" value="InterPro"/>
</dbReference>
<proteinExistence type="inferred from homology"/>
<evidence type="ECO:0000256" key="10">
    <source>
        <dbReference type="PIRNR" id="PIRNR017632"/>
    </source>
</evidence>
<dbReference type="EMBL" id="UYYF01004395">
    <property type="protein sequence ID" value="VDN03490.1"/>
    <property type="molecule type" value="Genomic_DNA"/>
</dbReference>
<evidence type="ECO:0000256" key="8">
    <source>
        <dbReference type="ARBA" id="ARBA00039046"/>
    </source>
</evidence>
<dbReference type="PANTHER" id="PTHR28583">
    <property type="entry name" value="ACID AMIDASE"/>
    <property type="match status" value="1"/>
</dbReference>
<keyword evidence="4 10" id="KW-0378">Hydrolase</keyword>
<keyword evidence="5 10" id="KW-0443">Lipid metabolism</keyword>
<evidence type="ECO:0000256" key="5">
    <source>
        <dbReference type="ARBA" id="ARBA00023098"/>
    </source>
</evidence>
<sequence>MMLRKYCLFMFIVNLSFTDHVPPRYMIDLDLAPELRWLKVVNDYKEFLPAIIKEINMFVPKFFRRIGWWLSRNILLRNFPDEYIQEMQGLAKYSGLDIGEVVAINVFYDFSAFNRGHIVGDVGCTSIVAEDHQGQIIHGRNLDYNIAPLLRNLTIIADFARKKNILYSGVTFVLNVGLLTGQRHDSFSVSLNERFSGSYIDTVLMAILTHFQNPVTFVIRMVLEKQDTFEKAKEILMKKHFMAPSYLIIAGIKPGQACIITRNRLNTADLKCIDTQSNQWFLVETNFDHWKAGKGRRRWIAEKALLKIGKYAISNKRMLQILSLHPVENK</sequence>
<evidence type="ECO:0000313" key="15">
    <source>
        <dbReference type="EMBL" id="VDN03490.1"/>
    </source>
</evidence>
<reference evidence="17" key="1">
    <citation type="submission" date="2017-02" db="UniProtKB">
        <authorList>
            <consortium name="WormBaseParasite"/>
        </authorList>
    </citation>
    <scope>IDENTIFICATION</scope>
</reference>
<comment type="pathway">
    <text evidence="1">Lipid metabolism; fatty acid metabolism.</text>
</comment>
<dbReference type="PANTHER" id="PTHR28583:SF4">
    <property type="entry name" value="N-ACYLETHANOLAMINE-HYDROLYZING ACID AMIDASE"/>
    <property type="match status" value="1"/>
</dbReference>
<dbReference type="PIRSF" id="PIRSF017632">
    <property type="entry name" value="Acid_ceramidase-like"/>
    <property type="match status" value="1"/>
</dbReference>
<evidence type="ECO:0000256" key="12">
    <source>
        <dbReference type="SAM" id="SignalP"/>
    </source>
</evidence>
<evidence type="ECO:0000256" key="2">
    <source>
        <dbReference type="ARBA" id="ARBA00005730"/>
    </source>
</evidence>
<dbReference type="GO" id="GO:0006631">
    <property type="term" value="P:fatty acid metabolic process"/>
    <property type="evidence" value="ECO:0007669"/>
    <property type="project" value="InterPro"/>
</dbReference>
<feature type="signal peptide" evidence="12">
    <location>
        <begin position="1"/>
        <end position="18"/>
    </location>
</feature>
<dbReference type="EC" id="3.5.1.60" evidence="8"/>
<evidence type="ECO:0000256" key="3">
    <source>
        <dbReference type="ARBA" id="ARBA00022729"/>
    </source>
</evidence>
<feature type="domain" description="Choloylglycine hydrolase/NAAA C-terminal" evidence="13">
    <location>
        <begin position="124"/>
        <end position="292"/>
    </location>
</feature>
<evidence type="ECO:0000259" key="14">
    <source>
        <dbReference type="Pfam" id="PF15508"/>
    </source>
</evidence>
<dbReference type="AlphaFoldDB" id="A0A0N5D066"/>
<dbReference type="Proteomes" id="UP000276776">
    <property type="component" value="Unassembled WGS sequence"/>
</dbReference>
<comment type="similarity">
    <text evidence="2 10">Belongs to the acid ceramidase family.</text>
</comment>
<evidence type="ECO:0000256" key="4">
    <source>
        <dbReference type="ARBA" id="ARBA00022801"/>
    </source>
</evidence>